<keyword evidence="3" id="KW-1185">Reference proteome</keyword>
<evidence type="ECO:0000256" key="1">
    <source>
        <dbReference type="SAM" id="MobiDB-lite"/>
    </source>
</evidence>
<feature type="region of interest" description="Disordered" evidence="1">
    <location>
        <begin position="20"/>
        <end position="49"/>
    </location>
</feature>
<evidence type="ECO:0000313" key="2">
    <source>
        <dbReference type="EMBL" id="CAG7784879.1"/>
    </source>
</evidence>
<evidence type="ECO:0000313" key="3">
    <source>
        <dbReference type="Proteomes" id="UP000708208"/>
    </source>
</evidence>
<protein>
    <submittedName>
        <fullName evidence="2">Uncharacterized protein</fullName>
    </submittedName>
</protein>
<name>A0A8J2L0A7_9HEXA</name>
<reference evidence="2" key="1">
    <citation type="submission" date="2021-06" db="EMBL/GenBank/DDBJ databases">
        <authorList>
            <person name="Hodson N. C."/>
            <person name="Mongue J. A."/>
            <person name="Jaron S. K."/>
        </authorList>
    </citation>
    <scope>NUCLEOTIDE SEQUENCE</scope>
</reference>
<dbReference type="Proteomes" id="UP000708208">
    <property type="component" value="Unassembled WGS sequence"/>
</dbReference>
<dbReference type="EMBL" id="CAJVCH010285072">
    <property type="protein sequence ID" value="CAG7784879.1"/>
    <property type="molecule type" value="Genomic_DNA"/>
</dbReference>
<gene>
    <name evidence="2" type="ORF">AFUS01_LOCUS23539</name>
</gene>
<accession>A0A8J2L0A7</accession>
<comment type="caution">
    <text evidence="2">The sequence shown here is derived from an EMBL/GenBank/DDBJ whole genome shotgun (WGS) entry which is preliminary data.</text>
</comment>
<dbReference type="AlphaFoldDB" id="A0A8J2L0A7"/>
<proteinExistence type="predicted"/>
<organism evidence="2 3">
    <name type="scientific">Allacma fusca</name>
    <dbReference type="NCBI Taxonomy" id="39272"/>
    <lineage>
        <taxon>Eukaryota</taxon>
        <taxon>Metazoa</taxon>
        <taxon>Ecdysozoa</taxon>
        <taxon>Arthropoda</taxon>
        <taxon>Hexapoda</taxon>
        <taxon>Collembola</taxon>
        <taxon>Symphypleona</taxon>
        <taxon>Sminthuridae</taxon>
        <taxon>Allacma</taxon>
    </lineage>
</organism>
<sequence>MEPESKSPLKQDDSKLISLGVSQTDAAPIRNKPYIPPDPSRKYPRNESPAFSYISRGTTLLIDLKQPGPSSNNSYAKSDANFQGVDEPDFIIF</sequence>